<protein>
    <submittedName>
        <fullName evidence="1">DNA/RNA polymerases superfamily protein</fullName>
    </submittedName>
</protein>
<dbReference type="EMBL" id="SMMG02000006">
    <property type="protein sequence ID" value="KAA3470908.1"/>
    <property type="molecule type" value="Genomic_DNA"/>
</dbReference>
<dbReference type="AlphaFoldDB" id="A0A5B6VPF4"/>
<reference evidence="2" key="1">
    <citation type="journal article" date="2019" name="Plant Biotechnol. J.">
        <title>Genome sequencing of the Australian wild diploid species Gossypium australe highlights disease resistance and delayed gland morphogenesis.</title>
        <authorList>
            <person name="Cai Y."/>
            <person name="Cai X."/>
            <person name="Wang Q."/>
            <person name="Wang P."/>
            <person name="Zhang Y."/>
            <person name="Cai C."/>
            <person name="Xu Y."/>
            <person name="Wang K."/>
            <person name="Zhou Z."/>
            <person name="Wang C."/>
            <person name="Geng S."/>
            <person name="Li B."/>
            <person name="Dong Q."/>
            <person name="Hou Y."/>
            <person name="Wang H."/>
            <person name="Ai P."/>
            <person name="Liu Z."/>
            <person name="Yi F."/>
            <person name="Sun M."/>
            <person name="An G."/>
            <person name="Cheng J."/>
            <person name="Zhang Y."/>
            <person name="Shi Q."/>
            <person name="Xie Y."/>
            <person name="Shi X."/>
            <person name="Chang Y."/>
            <person name="Huang F."/>
            <person name="Chen Y."/>
            <person name="Hong S."/>
            <person name="Mi L."/>
            <person name="Sun Q."/>
            <person name="Zhang L."/>
            <person name="Zhou B."/>
            <person name="Peng R."/>
            <person name="Zhang X."/>
            <person name="Liu F."/>
        </authorList>
    </citation>
    <scope>NUCLEOTIDE SEQUENCE [LARGE SCALE GENOMIC DNA]</scope>
    <source>
        <strain evidence="2">cv. PA1801</strain>
    </source>
</reference>
<name>A0A5B6VPF4_9ROSI</name>
<proteinExistence type="predicted"/>
<dbReference type="OrthoDB" id="2431547at2759"/>
<evidence type="ECO:0000313" key="2">
    <source>
        <dbReference type="Proteomes" id="UP000325315"/>
    </source>
</evidence>
<dbReference type="PANTHER" id="PTHR24559">
    <property type="entry name" value="TRANSPOSON TY3-I GAG-POL POLYPROTEIN"/>
    <property type="match status" value="1"/>
</dbReference>
<dbReference type="PANTHER" id="PTHR24559:SF444">
    <property type="entry name" value="REVERSE TRANSCRIPTASE DOMAIN-CONTAINING PROTEIN"/>
    <property type="match status" value="1"/>
</dbReference>
<sequence length="67" mass="7549">MAPSELKAQLQELLDQGFFQPNISPWGAPLRVKESNMLKNGFQPRYGHYEFLVMSFGLTNAPPPLSI</sequence>
<accession>A0A5B6VPF4</accession>
<dbReference type="Proteomes" id="UP000325315">
    <property type="component" value="Unassembled WGS sequence"/>
</dbReference>
<dbReference type="InterPro" id="IPR043502">
    <property type="entry name" value="DNA/RNA_pol_sf"/>
</dbReference>
<evidence type="ECO:0000313" key="1">
    <source>
        <dbReference type="EMBL" id="KAA3470908.1"/>
    </source>
</evidence>
<dbReference type="InterPro" id="IPR053134">
    <property type="entry name" value="RNA-dir_DNA_polymerase"/>
</dbReference>
<gene>
    <name evidence="1" type="ORF">EPI10_016580</name>
</gene>
<comment type="caution">
    <text evidence="1">The sequence shown here is derived from an EMBL/GenBank/DDBJ whole genome shotgun (WGS) entry which is preliminary data.</text>
</comment>
<organism evidence="1 2">
    <name type="scientific">Gossypium australe</name>
    <dbReference type="NCBI Taxonomy" id="47621"/>
    <lineage>
        <taxon>Eukaryota</taxon>
        <taxon>Viridiplantae</taxon>
        <taxon>Streptophyta</taxon>
        <taxon>Embryophyta</taxon>
        <taxon>Tracheophyta</taxon>
        <taxon>Spermatophyta</taxon>
        <taxon>Magnoliopsida</taxon>
        <taxon>eudicotyledons</taxon>
        <taxon>Gunneridae</taxon>
        <taxon>Pentapetalae</taxon>
        <taxon>rosids</taxon>
        <taxon>malvids</taxon>
        <taxon>Malvales</taxon>
        <taxon>Malvaceae</taxon>
        <taxon>Malvoideae</taxon>
        <taxon>Gossypium</taxon>
    </lineage>
</organism>
<dbReference type="Gene3D" id="3.10.10.10">
    <property type="entry name" value="HIV Type 1 Reverse Transcriptase, subunit A, domain 1"/>
    <property type="match status" value="1"/>
</dbReference>
<keyword evidence="2" id="KW-1185">Reference proteome</keyword>
<dbReference type="SUPFAM" id="SSF56672">
    <property type="entry name" value="DNA/RNA polymerases"/>
    <property type="match status" value="1"/>
</dbReference>